<evidence type="ECO:0000256" key="4">
    <source>
        <dbReference type="ARBA" id="ARBA00022691"/>
    </source>
</evidence>
<dbReference type="SUPFAM" id="SSF75217">
    <property type="entry name" value="alpha/beta knot"/>
    <property type="match status" value="1"/>
</dbReference>
<dbReference type="HAMAP" id="MF_02060">
    <property type="entry name" value="tRNA_methyltr_TrmH"/>
    <property type="match status" value="1"/>
</dbReference>
<keyword evidence="4" id="KW-0949">S-adenosyl-L-methionine</keyword>
<keyword evidence="6" id="KW-0694">RNA-binding</keyword>
<dbReference type="InterPro" id="IPR029028">
    <property type="entry name" value="Alpha/beta_knot_MTases"/>
</dbReference>
<dbReference type="GO" id="GO:0000049">
    <property type="term" value="F:tRNA binding"/>
    <property type="evidence" value="ECO:0007669"/>
    <property type="project" value="UniProtKB-KW"/>
</dbReference>
<dbReference type="InterPro" id="IPR033671">
    <property type="entry name" value="TrmH"/>
</dbReference>
<evidence type="ECO:0000256" key="5">
    <source>
        <dbReference type="ARBA" id="ARBA00022694"/>
    </source>
</evidence>
<evidence type="ECO:0000259" key="7">
    <source>
        <dbReference type="Pfam" id="PF00588"/>
    </source>
</evidence>
<dbReference type="EC" id="2.1.1.34" evidence="8"/>
<evidence type="ECO:0000256" key="6">
    <source>
        <dbReference type="ARBA" id="ARBA00022884"/>
    </source>
</evidence>
<dbReference type="EMBL" id="UOGL01000055">
    <property type="protein sequence ID" value="VAX36420.1"/>
    <property type="molecule type" value="Genomic_DNA"/>
</dbReference>
<evidence type="ECO:0000256" key="1">
    <source>
        <dbReference type="ARBA" id="ARBA00022555"/>
    </source>
</evidence>
<dbReference type="InterPro" id="IPR029026">
    <property type="entry name" value="tRNA_m1G_MTases_N"/>
</dbReference>
<dbReference type="Pfam" id="PF00588">
    <property type="entry name" value="SpoU_methylase"/>
    <property type="match status" value="1"/>
</dbReference>
<keyword evidence="3 8" id="KW-0808">Transferase</keyword>
<sequence>MSDEEKIKYLCQFMTEQRLQLIDEKLKFRTRHITLVLEDIFQSQNGAACLRSAEAFGIQDIHVIENRNRFSIHKDVLRGASKWLTIHRYNEEENNTSQCLSALVQKGYQLVATTPHTLHLTNEILTEDQQTESNNNLAISAHVPLHAFDVTPKIALMFGTEKTGLTQEAMEMAETFLTIPMTGFTESLNLSASAAIALYTLTHKLKRSMFKSALSHEETVQLRGEWIRKSLGYRLEKLEREYDRRNVCSEKSNK</sequence>
<organism evidence="8">
    <name type="scientific">hydrothermal vent metagenome</name>
    <dbReference type="NCBI Taxonomy" id="652676"/>
    <lineage>
        <taxon>unclassified sequences</taxon>
        <taxon>metagenomes</taxon>
        <taxon>ecological metagenomes</taxon>
    </lineage>
</organism>
<keyword evidence="1" id="KW-0820">tRNA-binding</keyword>
<evidence type="ECO:0000256" key="3">
    <source>
        <dbReference type="ARBA" id="ARBA00022679"/>
    </source>
</evidence>
<feature type="domain" description="tRNA/rRNA methyltransferase SpoU type" evidence="7">
    <location>
        <begin position="33"/>
        <end position="199"/>
    </location>
</feature>
<evidence type="ECO:0000313" key="8">
    <source>
        <dbReference type="EMBL" id="VAX36420.1"/>
    </source>
</evidence>
<protein>
    <submittedName>
        <fullName evidence="8">tRNA (Guanosine(18)-2'-O)-methyltransferase</fullName>
        <ecNumber evidence="8">2.1.1.34</ecNumber>
    </submittedName>
</protein>
<name>A0A3B1DN96_9ZZZZ</name>
<dbReference type="Gene3D" id="3.40.1280.10">
    <property type="match status" value="1"/>
</dbReference>
<keyword evidence="5" id="KW-0819">tRNA processing</keyword>
<proteinExistence type="inferred from homology"/>
<accession>A0A3B1DN96</accession>
<gene>
    <name evidence="8" type="ORF">MNBD_PLANCTO02-466</name>
</gene>
<reference evidence="8" key="1">
    <citation type="submission" date="2018-06" db="EMBL/GenBank/DDBJ databases">
        <authorList>
            <person name="Zhirakovskaya E."/>
        </authorList>
    </citation>
    <scope>NUCLEOTIDE SEQUENCE</scope>
</reference>
<dbReference type="AlphaFoldDB" id="A0A3B1DN96"/>
<dbReference type="GO" id="GO:0002938">
    <property type="term" value="P:tRNA guanine ribose methylation"/>
    <property type="evidence" value="ECO:0007669"/>
    <property type="project" value="TreeGrafter"/>
</dbReference>
<dbReference type="InterPro" id="IPR001537">
    <property type="entry name" value="SpoU_MeTrfase"/>
</dbReference>
<dbReference type="PANTHER" id="PTHR43453">
    <property type="entry name" value="RRNA METHYLASE-LIKE"/>
    <property type="match status" value="1"/>
</dbReference>
<keyword evidence="2 8" id="KW-0489">Methyltransferase</keyword>
<dbReference type="CDD" id="cd18092">
    <property type="entry name" value="SpoU-like_TrmH"/>
    <property type="match status" value="1"/>
</dbReference>
<evidence type="ECO:0000256" key="2">
    <source>
        <dbReference type="ARBA" id="ARBA00022603"/>
    </source>
</evidence>
<dbReference type="GO" id="GO:0141100">
    <property type="term" value="F:tRNA (guanine(18)-2'-O)-methyltransferase activity"/>
    <property type="evidence" value="ECO:0007669"/>
    <property type="project" value="UniProtKB-EC"/>
</dbReference>
<dbReference type="PANTHER" id="PTHR43453:SF1">
    <property type="entry name" value="TRNA_RRNA METHYLTRANSFERASE SPOU TYPE DOMAIN-CONTAINING PROTEIN"/>
    <property type="match status" value="1"/>
</dbReference>